<name>A0A6J5MW25_9CAUD</name>
<dbReference type="EMBL" id="LR796483">
    <property type="protein sequence ID" value="CAB4147889.1"/>
    <property type="molecule type" value="Genomic_DNA"/>
</dbReference>
<organism evidence="1">
    <name type="scientific">uncultured Caudovirales phage</name>
    <dbReference type="NCBI Taxonomy" id="2100421"/>
    <lineage>
        <taxon>Viruses</taxon>
        <taxon>Duplodnaviria</taxon>
        <taxon>Heunggongvirae</taxon>
        <taxon>Uroviricota</taxon>
        <taxon>Caudoviricetes</taxon>
        <taxon>Peduoviridae</taxon>
        <taxon>Maltschvirus</taxon>
        <taxon>Maltschvirus maltsch</taxon>
    </lineage>
</organism>
<evidence type="ECO:0000313" key="1">
    <source>
        <dbReference type="EMBL" id="CAB4147889.1"/>
    </source>
</evidence>
<accession>A0A6J5MW25</accession>
<reference evidence="1" key="1">
    <citation type="submission" date="2020-04" db="EMBL/GenBank/DDBJ databases">
        <authorList>
            <person name="Chiriac C."/>
            <person name="Salcher M."/>
            <person name="Ghai R."/>
            <person name="Kavagutti S V."/>
        </authorList>
    </citation>
    <scope>NUCLEOTIDE SEQUENCE</scope>
</reference>
<proteinExistence type="predicted"/>
<protein>
    <submittedName>
        <fullName evidence="1">Uncharacterized protein</fullName>
    </submittedName>
</protein>
<gene>
    <name evidence="1" type="ORF">UFOVP431_54</name>
</gene>
<sequence>MTLDPLPSITPTPAVNMAPEFQSLPAQPEPRKPGSNAANALEAVGVFKNAEGLEQLLNADTFWEQQPYGTRLYFGDGATDYLHRNVLGAAVALLNRIPDHKLKELTDDQLHKMAHPNLWGDLDEAVKLARDAIAADRSLNGGYAPQLLAEGEVNKVVPWLCEAAVQAADWPRPTLLEC</sequence>